<dbReference type="Gene3D" id="3.10.129.10">
    <property type="entry name" value="Hotdog Thioesterase"/>
    <property type="match status" value="1"/>
</dbReference>
<organism evidence="2 3">
    <name type="scientific">Vibrio algarum</name>
    <dbReference type="NCBI Taxonomy" id="3020714"/>
    <lineage>
        <taxon>Bacteria</taxon>
        <taxon>Pseudomonadati</taxon>
        <taxon>Pseudomonadota</taxon>
        <taxon>Gammaproteobacteria</taxon>
        <taxon>Vibrionales</taxon>
        <taxon>Vibrionaceae</taxon>
        <taxon>Vibrio</taxon>
    </lineage>
</organism>
<dbReference type="Pfam" id="PF01575">
    <property type="entry name" value="MaoC_dehydratas"/>
    <property type="match status" value="1"/>
</dbReference>
<evidence type="ECO:0000313" key="2">
    <source>
        <dbReference type="EMBL" id="MDB1126087.1"/>
    </source>
</evidence>
<dbReference type="InterPro" id="IPR039375">
    <property type="entry name" value="NodN-like"/>
</dbReference>
<dbReference type="Proteomes" id="UP001210678">
    <property type="component" value="Unassembled WGS sequence"/>
</dbReference>
<accession>A0ABT4YWX6</accession>
<dbReference type="RefSeq" id="WP_272140397.1">
    <property type="nucleotide sequence ID" value="NZ_JAQLOI010000003.1"/>
</dbReference>
<dbReference type="PANTHER" id="PTHR42993">
    <property type="entry name" value="MAOC-LIKE DEHYDRATASE DOMAIN-CONTAINING PROTEIN"/>
    <property type="match status" value="1"/>
</dbReference>
<dbReference type="InterPro" id="IPR029069">
    <property type="entry name" value="HotDog_dom_sf"/>
</dbReference>
<comment type="caution">
    <text evidence="2">The sequence shown here is derived from an EMBL/GenBank/DDBJ whole genome shotgun (WGS) entry which is preliminary data.</text>
</comment>
<sequence>MKVVDILKHRGESLTKHHLEIKELMSPAIRDYWSDLVNKANESPILHWFRDHSMVPAVNEGVKPTDQESFNLSDEALATFNELHEKLDQEIHVGDWVHIEQERINSFGQVTEDMQWIHTDPERAAEESPFKTTIAHGFLTLSMLSKMTDSVDADNPLFPAARLVVNVGLNQVRFPYPVKAGNKIRTRSKLLKVTPIKKGIEVERELKVEIDGVRRPGCVVISVVRLYF</sequence>
<evidence type="ECO:0000313" key="3">
    <source>
        <dbReference type="Proteomes" id="UP001210678"/>
    </source>
</evidence>
<proteinExistence type="predicted"/>
<keyword evidence="3" id="KW-1185">Reference proteome</keyword>
<gene>
    <name evidence="2" type="ORF">PGX00_21425</name>
</gene>
<reference evidence="2 3" key="1">
    <citation type="submission" date="2023-01" db="EMBL/GenBank/DDBJ databases">
        <title>Vibrio sp. KJ40-1 sp.nov, isolated from marine algae.</title>
        <authorList>
            <person name="Butt M."/>
            <person name="Kim J.M.J."/>
            <person name="Jeon C.O.C."/>
        </authorList>
    </citation>
    <scope>NUCLEOTIDE SEQUENCE [LARGE SCALE GENOMIC DNA]</scope>
    <source>
        <strain evidence="2 3">KJ40-1</strain>
    </source>
</reference>
<dbReference type="PANTHER" id="PTHR42993:SF1">
    <property type="entry name" value="MAOC-LIKE DEHYDRATASE DOMAIN-CONTAINING PROTEIN"/>
    <property type="match status" value="1"/>
</dbReference>
<dbReference type="CDD" id="cd03450">
    <property type="entry name" value="NodN"/>
    <property type="match status" value="1"/>
</dbReference>
<name>A0ABT4YWX6_9VIBR</name>
<dbReference type="EMBL" id="JAQLOI010000003">
    <property type="protein sequence ID" value="MDB1126087.1"/>
    <property type="molecule type" value="Genomic_DNA"/>
</dbReference>
<evidence type="ECO:0000259" key="1">
    <source>
        <dbReference type="Pfam" id="PF01575"/>
    </source>
</evidence>
<dbReference type="InterPro" id="IPR002539">
    <property type="entry name" value="MaoC-like_dom"/>
</dbReference>
<feature type="domain" description="MaoC-like" evidence="1">
    <location>
        <begin position="87"/>
        <end position="208"/>
    </location>
</feature>
<protein>
    <submittedName>
        <fullName evidence="2">MaoC family dehydratase</fullName>
    </submittedName>
</protein>
<dbReference type="SUPFAM" id="SSF54637">
    <property type="entry name" value="Thioesterase/thiol ester dehydrase-isomerase"/>
    <property type="match status" value="1"/>
</dbReference>